<proteinExistence type="predicted"/>
<dbReference type="AlphaFoldDB" id="A0A8J2NEU6"/>
<reference evidence="2" key="1">
    <citation type="submission" date="2021-05" db="EMBL/GenBank/DDBJ databases">
        <authorList>
            <person name="Khan N."/>
        </authorList>
    </citation>
    <scope>NUCLEOTIDE SEQUENCE</scope>
</reference>
<evidence type="ECO:0000313" key="2">
    <source>
        <dbReference type="EMBL" id="CAG7562253.1"/>
    </source>
</evidence>
<name>A0A8J2NEU6_FUSEQ</name>
<dbReference type="EMBL" id="CAJSTJ010000147">
    <property type="protein sequence ID" value="CAG7562253.1"/>
    <property type="molecule type" value="Genomic_DNA"/>
</dbReference>
<dbReference type="Proteomes" id="UP000693738">
    <property type="component" value="Unassembled WGS sequence"/>
</dbReference>
<keyword evidence="1" id="KW-0732">Signal</keyword>
<organism evidence="2 3">
    <name type="scientific">Fusarium equiseti</name>
    <name type="common">Fusarium scirpi</name>
    <dbReference type="NCBI Taxonomy" id="61235"/>
    <lineage>
        <taxon>Eukaryota</taxon>
        <taxon>Fungi</taxon>
        <taxon>Dikarya</taxon>
        <taxon>Ascomycota</taxon>
        <taxon>Pezizomycotina</taxon>
        <taxon>Sordariomycetes</taxon>
        <taxon>Hypocreomycetidae</taxon>
        <taxon>Hypocreales</taxon>
        <taxon>Nectriaceae</taxon>
        <taxon>Fusarium</taxon>
        <taxon>Fusarium incarnatum-equiseti species complex</taxon>
    </lineage>
</organism>
<dbReference type="PANTHER" id="PTHR39599">
    <property type="entry name" value="GPI-ANCHORED PROTEIN (EUROFUNG)-RELATED-RELATED"/>
    <property type="match status" value="1"/>
</dbReference>
<feature type="signal peptide" evidence="1">
    <location>
        <begin position="1"/>
        <end position="19"/>
    </location>
</feature>
<evidence type="ECO:0008006" key="4">
    <source>
        <dbReference type="Google" id="ProtNLM"/>
    </source>
</evidence>
<comment type="caution">
    <text evidence="2">The sequence shown here is derived from an EMBL/GenBank/DDBJ whole genome shotgun (WGS) entry which is preliminary data.</text>
</comment>
<evidence type="ECO:0000313" key="3">
    <source>
        <dbReference type="Proteomes" id="UP000693738"/>
    </source>
</evidence>
<accession>A0A8J2NEU6</accession>
<sequence>MLGYGSYLLLGFVAASTSAQNIPEVPALATATATTTVTATATATATYYPAYIPPASVIFKRDDSCPANTFRCSEELGERFRDICCQNGQTCAVDADDEPACCPSGAVCTGTAPASATGAATASPSYVPNSYFAFPYAAATFESEAACTSAVDACEKNYDQCVNYLGDGGQYGVTIVVPGGGGTTVQGGGQALGSSSATAVCSSLSSRACGNVSNDDCSDYGNDAPSSNNRGLWLLSLGAGVALLNALL</sequence>
<evidence type="ECO:0000256" key="1">
    <source>
        <dbReference type="SAM" id="SignalP"/>
    </source>
</evidence>
<dbReference type="PANTHER" id="PTHR39599:SF1">
    <property type="entry name" value="GPI-ANCHORED PROTEIN (EUROFUNG)"/>
    <property type="match status" value="1"/>
</dbReference>
<gene>
    <name evidence="2" type="ORF">FEQUK3_LOCUS7951</name>
</gene>
<feature type="chain" id="PRO_5035221716" description="Gpi-anchored protein" evidence="1">
    <location>
        <begin position="20"/>
        <end position="248"/>
    </location>
</feature>
<protein>
    <recommendedName>
        <fullName evidence="4">Gpi-anchored protein</fullName>
    </recommendedName>
</protein>